<dbReference type="Pfam" id="PF11006">
    <property type="entry name" value="DUF2845"/>
    <property type="match status" value="1"/>
</dbReference>
<name>A0A2N8L0E0_9BURK</name>
<dbReference type="Proteomes" id="UP000235916">
    <property type="component" value="Unassembled WGS sequence"/>
</dbReference>
<dbReference type="OrthoDB" id="8906462at2"/>
<comment type="caution">
    <text evidence="2">The sequence shown here is derived from an EMBL/GenBank/DDBJ whole genome shotgun (WGS) entry which is preliminary data.</text>
</comment>
<dbReference type="InterPro" id="IPR021268">
    <property type="entry name" value="DUF2845"/>
</dbReference>
<proteinExistence type="predicted"/>
<sequence length="129" mass="14470">MPPLFRSPMHARKPCLAALAFSALLLTPSAWAFRCNSFVIDAGMAKPEVLRKCGTPSLQEQRLDRRVIRLRVPAAPNSGLPPGSTVELERERQVLIEEWVYNFGPQQFMQQLVFEDGRLVSVKDLGYGS</sequence>
<feature type="chain" id="PRO_5014873354" description="DUF2845 domain-containing protein" evidence="1">
    <location>
        <begin position="33"/>
        <end position="129"/>
    </location>
</feature>
<feature type="signal peptide" evidence="1">
    <location>
        <begin position="1"/>
        <end position="32"/>
    </location>
</feature>
<evidence type="ECO:0008006" key="4">
    <source>
        <dbReference type="Google" id="ProtNLM"/>
    </source>
</evidence>
<keyword evidence="1" id="KW-0732">Signal</keyword>
<dbReference type="EMBL" id="POSP01000003">
    <property type="protein sequence ID" value="PND39179.1"/>
    <property type="molecule type" value="Genomic_DNA"/>
</dbReference>
<protein>
    <recommendedName>
        <fullName evidence="4">DUF2845 domain-containing protein</fullName>
    </recommendedName>
</protein>
<reference evidence="2 3" key="1">
    <citation type="submission" date="2018-01" db="EMBL/GenBank/DDBJ databases">
        <title>Draft genome sequence of Paucibacter aquatile CR182 isolated from freshwater of the Nakdong River.</title>
        <authorList>
            <person name="Choi A."/>
            <person name="Chung E.J."/>
        </authorList>
    </citation>
    <scope>NUCLEOTIDE SEQUENCE [LARGE SCALE GENOMIC DNA]</scope>
    <source>
        <strain evidence="2 3">CR182</strain>
    </source>
</reference>
<dbReference type="AlphaFoldDB" id="A0A2N8L0E0"/>
<keyword evidence="3" id="KW-1185">Reference proteome</keyword>
<evidence type="ECO:0000256" key="1">
    <source>
        <dbReference type="SAM" id="SignalP"/>
    </source>
</evidence>
<dbReference type="RefSeq" id="WP_102769099.1">
    <property type="nucleotide sequence ID" value="NZ_CP124551.1"/>
</dbReference>
<accession>A0A2N8L0E0</accession>
<gene>
    <name evidence="2" type="ORF">C1O66_17720</name>
</gene>
<evidence type="ECO:0000313" key="3">
    <source>
        <dbReference type="Proteomes" id="UP000235916"/>
    </source>
</evidence>
<evidence type="ECO:0000313" key="2">
    <source>
        <dbReference type="EMBL" id="PND39179.1"/>
    </source>
</evidence>
<organism evidence="2 3">
    <name type="scientific">Kinneretia aquatilis</name>
    <dbReference type="NCBI Taxonomy" id="2070761"/>
    <lineage>
        <taxon>Bacteria</taxon>
        <taxon>Pseudomonadati</taxon>
        <taxon>Pseudomonadota</taxon>
        <taxon>Betaproteobacteria</taxon>
        <taxon>Burkholderiales</taxon>
        <taxon>Sphaerotilaceae</taxon>
        <taxon>Roseateles</taxon>
    </lineage>
</organism>